<evidence type="ECO:0000256" key="6">
    <source>
        <dbReference type="ARBA" id="ARBA00022970"/>
    </source>
</evidence>
<evidence type="ECO:0000256" key="1">
    <source>
        <dbReference type="ARBA" id="ARBA00004651"/>
    </source>
</evidence>
<feature type="transmembrane region" description="Helical" evidence="9">
    <location>
        <begin position="9"/>
        <end position="28"/>
    </location>
</feature>
<keyword evidence="6 9" id="KW-0029">Amino-acid transport</keyword>
<gene>
    <name evidence="10" type="primary">brnQ</name>
    <name evidence="10" type="ORF">ACFSW6_02025</name>
</gene>
<dbReference type="PANTHER" id="PTHR30588">
    <property type="entry name" value="BRANCHED-CHAIN AMINO ACID TRANSPORT SYSTEM 2 CARRIER PROTEIN"/>
    <property type="match status" value="1"/>
</dbReference>
<keyword evidence="7 9" id="KW-1133">Transmembrane helix</keyword>
<feature type="transmembrane region" description="Helical" evidence="9">
    <location>
        <begin position="149"/>
        <end position="172"/>
    </location>
</feature>
<evidence type="ECO:0000313" key="10">
    <source>
        <dbReference type="EMBL" id="MFD2752850.1"/>
    </source>
</evidence>
<feature type="transmembrane region" description="Helical" evidence="9">
    <location>
        <begin position="371"/>
        <end position="392"/>
    </location>
</feature>
<proteinExistence type="inferred from homology"/>
<keyword evidence="4" id="KW-1003">Cell membrane</keyword>
<organism evidence="10 11">
    <name type="scientific">Comamonas terrae</name>
    <dbReference type="NCBI Taxonomy" id="673548"/>
    <lineage>
        <taxon>Bacteria</taxon>
        <taxon>Pseudomonadati</taxon>
        <taxon>Pseudomonadota</taxon>
        <taxon>Betaproteobacteria</taxon>
        <taxon>Burkholderiales</taxon>
        <taxon>Comamonadaceae</taxon>
        <taxon>Comamonas</taxon>
    </lineage>
</organism>
<feature type="transmembrane region" description="Helical" evidence="9">
    <location>
        <begin position="279"/>
        <end position="307"/>
    </location>
</feature>
<evidence type="ECO:0000256" key="3">
    <source>
        <dbReference type="ARBA" id="ARBA00022448"/>
    </source>
</evidence>
<feature type="transmembrane region" description="Helical" evidence="9">
    <location>
        <begin position="404"/>
        <end position="427"/>
    </location>
</feature>
<dbReference type="NCBIfam" id="TIGR00796">
    <property type="entry name" value="livcs"/>
    <property type="match status" value="1"/>
</dbReference>
<comment type="function">
    <text evidence="9">Component of the transport system for branched-chain amino acids.</text>
</comment>
<name>A0ABW5UHC7_9BURK</name>
<evidence type="ECO:0000256" key="8">
    <source>
        <dbReference type="ARBA" id="ARBA00023136"/>
    </source>
</evidence>
<comment type="subcellular location">
    <subcellularLocation>
        <location evidence="9">Cell inner membrane</location>
        <topology evidence="9">Multi-pass membrane protein</topology>
    </subcellularLocation>
    <subcellularLocation>
        <location evidence="1">Cell membrane</location>
        <topology evidence="1">Multi-pass membrane protein</topology>
    </subcellularLocation>
</comment>
<evidence type="ECO:0000256" key="4">
    <source>
        <dbReference type="ARBA" id="ARBA00022475"/>
    </source>
</evidence>
<dbReference type="Pfam" id="PF05525">
    <property type="entry name" value="Branch_AA_trans"/>
    <property type="match status" value="1"/>
</dbReference>
<dbReference type="Proteomes" id="UP001597463">
    <property type="component" value="Unassembled WGS sequence"/>
</dbReference>
<evidence type="ECO:0000256" key="9">
    <source>
        <dbReference type="RuleBase" id="RU362122"/>
    </source>
</evidence>
<dbReference type="PANTHER" id="PTHR30588:SF0">
    <property type="entry name" value="BRANCHED-CHAIN AMINO ACID PERMEASE BRNQ"/>
    <property type="match status" value="1"/>
</dbReference>
<protein>
    <recommendedName>
        <fullName evidence="9">Branched-chain amino acid transport system carrier protein</fullName>
    </recommendedName>
</protein>
<feature type="transmembrane region" description="Helical" evidence="9">
    <location>
        <begin position="226"/>
        <end position="250"/>
    </location>
</feature>
<evidence type="ECO:0000256" key="2">
    <source>
        <dbReference type="ARBA" id="ARBA00008540"/>
    </source>
</evidence>
<feature type="transmembrane region" description="Helical" evidence="9">
    <location>
        <begin position="319"/>
        <end position="338"/>
    </location>
</feature>
<keyword evidence="3 9" id="KW-0813">Transport</keyword>
<dbReference type="RefSeq" id="WP_066472968.1">
    <property type="nucleotide sequence ID" value="NZ_BCNT01000003.1"/>
</dbReference>
<feature type="transmembrane region" description="Helical" evidence="9">
    <location>
        <begin position="192"/>
        <end position="214"/>
    </location>
</feature>
<evidence type="ECO:0000313" key="11">
    <source>
        <dbReference type="Proteomes" id="UP001597463"/>
    </source>
</evidence>
<comment type="similarity">
    <text evidence="2 9">Belongs to the branched chain amino acid transporter family.</text>
</comment>
<feature type="transmembrane region" description="Helical" evidence="9">
    <location>
        <begin position="40"/>
        <end position="62"/>
    </location>
</feature>
<feature type="transmembrane region" description="Helical" evidence="9">
    <location>
        <begin position="74"/>
        <end position="97"/>
    </location>
</feature>
<evidence type="ECO:0000256" key="7">
    <source>
        <dbReference type="ARBA" id="ARBA00022989"/>
    </source>
</evidence>
<keyword evidence="5 9" id="KW-0812">Transmembrane</keyword>
<feature type="transmembrane region" description="Helical" evidence="9">
    <location>
        <begin position="117"/>
        <end position="137"/>
    </location>
</feature>
<accession>A0ABW5UHC7</accession>
<dbReference type="InterPro" id="IPR004685">
    <property type="entry name" value="Brnchd-chn_aa_trnsp_Livcs"/>
</dbReference>
<dbReference type="EMBL" id="JBHUMV010000001">
    <property type="protein sequence ID" value="MFD2752850.1"/>
    <property type="molecule type" value="Genomic_DNA"/>
</dbReference>
<keyword evidence="8 9" id="KW-0472">Membrane</keyword>
<sequence>MTQLKTRDLIALGFMTFALFLGAGNIIFPPIVGKAAGEHLWGAAAGFLLTGVGLPLLTVVAMARVGGGIKTITAPIGTVAGTVLGIAVYLCIGPFFATPRTATVSFELGIAPLTGSSPTALFAYSVAYFGLTMLLSLYPGKLVDNIGKLITPVLIVALAVLGSAAFMLPAGGPGTAAAGYQSAGMALGQGFLQGYQTMDALAALVFGIVIIHAIRDCGICDARLHTRYAIIAGIMAATGLGLVYVSLVYLGATSGALAPDAATGVQILTSYVQHTFGRWGMVLLAVVILLACLTTGVGLVSACATYFGQLTGWGYRRTVVAISLFSLAVSNQGLEQLIALAEPVLVAIYPPAIALVVLSLPSSLWKSPGRVYIPTMAAALGLGICDAVKAVMGPDAIPPWLGQLPGASVSLGWTLPVLAVAVLAAIADRMLATPAPLPSAGNT</sequence>
<comment type="caution">
    <text evidence="10">The sequence shown here is derived from an EMBL/GenBank/DDBJ whole genome shotgun (WGS) entry which is preliminary data.</text>
</comment>
<reference evidence="11" key="1">
    <citation type="journal article" date="2019" name="Int. J. Syst. Evol. Microbiol.">
        <title>The Global Catalogue of Microorganisms (GCM) 10K type strain sequencing project: providing services to taxonomists for standard genome sequencing and annotation.</title>
        <authorList>
            <consortium name="The Broad Institute Genomics Platform"/>
            <consortium name="The Broad Institute Genome Sequencing Center for Infectious Disease"/>
            <person name="Wu L."/>
            <person name="Ma J."/>
        </authorList>
    </citation>
    <scope>NUCLEOTIDE SEQUENCE [LARGE SCALE GENOMIC DNA]</scope>
    <source>
        <strain evidence="11">TISTR 1906</strain>
    </source>
</reference>
<feature type="transmembrane region" description="Helical" evidence="9">
    <location>
        <begin position="344"/>
        <end position="364"/>
    </location>
</feature>
<evidence type="ECO:0000256" key="5">
    <source>
        <dbReference type="ARBA" id="ARBA00022692"/>
    </source>
</evidence>
<keyword evidence="11" id="KW-1185">Reference proteome</keyword>